<gene>
    <name evidence="4" type="ORF">H6G74_12885</name>
</gene>
<dbReference type="PANTHER" id="PTHR22576">
    <property type="entry name" value="MUCOSA ASSOCIATED LYMPHOID TISSUE LYMPHOMA TRANSLOCATION PROTEIN 1/PARACASPASE"/>
    <property type="match status" value="1"/>
</dbReference>
<proteinExistence type="predicted"/>
<dbReference type="PROSITE" id="PS00018">
    <property type="entry name" value="EF_HAND_1"/>
    <property type="match status" value="1"/>
</dbReference>
<evidence type="ECO:0000256" key="2">
    <source>
        <dbReference type="SAM" id="Phobius"/>
    </source>
</evidence>
<dbReference type="SUPFAM" id="SSF52129">
    <property type="entry name" value="Caspase-like"/>
    <property type="match status" value="1"/>
</dbReference>
<protein>
    <submittedName>
        <fullName evidence="4">Caspase family protein</fullName>
    </submittedName>
</protein>
<dbReference type="InterPro" id="IPR029030">
    <property type="entry name" value="Caspase-like_dom_sf"/>
</dbReference>
<dbReference type="Gene3D" id="3.40.50.1460">
    <property type="match status" value="1"/>
</dbReference>
<reference evidence="4 5" key="1">
    <citation type="journal article" date="2020" name="ISME J.">
        <title>Comparative genomics reveals insights into cyanobacterial evolution and habitat adaptation.</title>
        <authorList>
            <person name="Chen M.Y."/>
            <person name="Teng W.K."/>
            <person name="Zhao L."/>
            <person name="Hu C.X."/>
            <person name="Zhou Y.K."/>
            <person name="Han B.P."/>
            <person name="Song L.R."/>
            <person name="Shu W.S."/>
        </authorList>
    </citation>
    <scope>NUCLEOTIDE SEQUENCE [LARGE SCALE GENOMIC DNA]</scope>
    <source>
        <strain evidence="4 5">FACHB-130</strain>
    </source>
</reference>
<feature type="transmembrane region" description="Helical" evidence="2">
    <location>
        <begin position="388"/>
        <end position="409"/>
    </location>
</feature>
<dbReference type="InterPro" id="IPR018247">
    <property type="entry name" value="EF_Hand_1_Ca_BS"/>
</dbReference>
<keyword evidence="2" id="KW-0812">Transmembrane</keyword>
<dbReference type="RefSeq" id="WP_190968033.1">
    <property type="nucleotide sequence ID" value="NZ_JACJTB010000014.1"/>
</dbReference>
<dbReference type="InterPro" id="IPR037873">
    <property type="entry name" value="BamE-like"/>
</dbReference>
<evidence type="ECO:0000313" key="4">
    <source>
        <dbReference type="EMBL" id="MBD2595219.1"/>
    </source>
</evidence>
<dbReference type="Pfam" id="PF00656">
    <property type="entry name" value="Peptidase_C14"/>
    <property type="match status" value="1"/>
</dbReference>
<keyword evidence="2" id="KW-1133">Transmembrane helix</keyword>
<dbReference type="Proteomes" id="UP000603457">
    <property type="component" value="Unassembled WGS sequence"/>
</dbReference>
<dbReference type="InterPro" id="IPR011600">
    <property type="entry name" value="Pept_C14_caspase"/>
</dbReference>
<dbReference type="InterPro" id="IPR024418">
    <property type="entry name" value="DUF3862"/>
</dbReference>
<dbReference type="Pfam" id="PF12978">
    <property type="entry name" value="DUF3862"/>
    <property type="match status" value="1"/>
</dbReference>
<evidence type="ECO:0000256" key="1">
    <source>
        <dbReference type="ARBA" id="ARBA00022729"/>
    </source>
</evidence>
<organism evidence="4 5">
    <name type="scientific">Nostoc spongiaeforme FACHB-130</name>
    <dbReference type="NCBI Taxonomy" id="1357510"/>
    <lineage>
        <taxon>Bacteria</taxon>
        <taxon>Bacillati</taxon>
        <taxon>Cyanobacteriota</taxon>
        <taxon>Cyanophyceae</taxon>
        <taxon>Nostocales</taxon>
        <taxon>Nostocaceae</taxon>
        <taxon>Nostoc</taxon>
    </lineage>
</organism>
<keyword evidence="2" id="KW-0472">Membrane</keyword>
<comment type="caution">
    <text evidence="4">The sequence shown here is derived from an EMBL/GenBank/DDBJ whole genome shotgun (WGS) entry which is preliminary data.</text>
</comment>
<dbReference type="EMBL" id="JACJTB010000014">
    <property type="protein sequence ID" value="MBD2595219.1"/>
    <property type="molecule type" value="Genomic_DNA"/>
</dbReference>
<sequence>MSKLALLIGVSEYTQGLTPLPAATKDVEAIQRVLLHPEMGNFDSVQPLINPEPLAMQEAIENLFANRQRDDLVLLFFSGHGIKDSSGKLYFATRLTRKTSQGELVKATAVPATFVHDIMSNSRSRHQVIILDCCFSGAFAENLLAKDDGSINVNNQLGGEGRVVLTSSTSTQYSFEQKGTELSIYTQYLVEGIETGAADSNSDGAIAVDELHNYAKQRVQATVPAMKPEIYAVKEGFKILLVKAGIRDPQRRYQKEVERVLTDGNIFPPDRRYLDELSSQLGISQVEANYIEIAVLEAYKNYQNNLEQYKQIFLHNIQRESTLSEITRHKLNQFIERWELKYEDILLIENQITQQLKVAPIAEKSSNPVSRFAKSSNIKSQSRSSNSWVGVVIVFIALSFPLTVGWVIFRFVTSIFPEISIQQEPEITQAEYEAVKYGMTYEEVVKIIGSPGTEDGGSQLSSDTTITYYKWKKGFSEPNVTMTFKNNRLIHKGTWW</sequence>
<accession>A0ABR8FUW7</accession>
<dbReference type="NCBIfam" id="NF047832">
    <property type="entry name" value="caspase_w_EACC1"/>
    <property type="match status" value="1"/>
</dbReference>
<keyword evidence="1" id="KW-0732">Signal</keyword>
<feature type="domain" description="Peptidase C14 caspase" evidence="3">
    <location>
        <begin position="3"/>
        <end position="231"/>
    </location>
</feature>
<evidence type="ECO:0000313" key="5">
    <source>
        <dbReference type="Proteomes" id="UP000603457"/>
    </source>
</evidence>
<dbReference type="PANTHER" id="PTHR22576:SF37">
    <property type="entry name" value="MUCOSA-ASSOCIATED LYMPHOID TISSUE LYMPHOMA TRANSLOCATION PROTEIN 1"/>
    <property type="match status" value="1"/>
</dbReference>
<dbReference type="Gene3D" id="3.30.1450.10">
    <property type="match status" value="1"/>
</dbReference>
<name>A0ABR8FUW7_9NOSO</name>
<keyword evidence="5" id="KW-1185">Reference proteome</keyword>
<evidence type="ECO:0000259" key="3">
    <source>
        <dbReference type="Pfam" id="PF00656"/>
    </source>
</evidence>
<dbReference type="InterPro" id="IPR052039">
    <property type="entry name" value="Caspase-related_regulators"/>
</dbReference>